<dbReference type="KEGG" id="pbn:PADG_03398"/>
<evidence type="ECO:0000256" key="1">
    <source>
        <dbReference type="SAM" id="MobiDB-lite"/>
    </source>
</evidence>
<accession>C1G893</accession>
<organism evidence="3 4">
    <name type="scientific">Paracoccidioides brasiliensis (strain Pb18)</name>
    <dbReference type="NCBI Taxonomy" id="502780"/>
    <lineage>
        <taxon>Eukaryota</taxon>
        <taxon>Fungi</taxon>
        <taxon>Dikarya</taxon>
        <taxon>Ascomycota</taxon>
        <taxon>Pezizomycotina</taxon>
        <taxon>Eurotiomycetes</taxon>
        <taxon>Eurotiomycetidae</taxon>
        <taxon>Onygenales</taxon>
        <taxon>Ajellomycetaceae</taxon>
        <taxon>Paracoccidioides</taxon>
    </lineage>
</organism>
<keyword evidence="4" id="KW-1185">Reference proteome</keyword>
<dbReference type="HOGENOM" id="CLU_052827_4_0_1"/>
<dbReference type="InterPro" id="IPR029069">
    <property type="entry name" value="HotDog_dom_sf"/>
</dbReference>
<evidence type="ECO:0000313" key="3">
    <source>
        <dbReference type="EMBL" id="EEH47300.1"/>
    </source>
</evidence>
<dbReference type="Proteomes" id="UP000001628">
    <property type="component" value="Unassembled WGS sequence"/>
</dbReference>
<dbReference type="OrthoDB" id="506431at2759"/>
<evidence type="ECO:0000313" key="4">
    <source>
        <dbReference type="Proteomes" id="UP000001628"/>
    </source>
</evidence>
<dbReference type="Gene3D" id="3.10.129.10">
    <property type="entry name" value="Hotdog Thioesterase"/>
    <property type="match status" value="1"/>
</dbReference>
<dbReference type="InParanoid" id="C1G893"/>
<reference evidence="3 4" key="1">
    <citation type="journal article" date="2011" name="PLoS Genet.">
        <title>Comparative genomic analysis of human fungal pathogens causing paracoccidioidomycosis.</title>
        <authorList>
            <person name="Desjardins C.A."/>
            <person name="Champion M.D."/>
            <person name="Holder J.W."/>
            <person name="Muszewska A."/>
            <person name="Goldberg J."/>
            <person name="Bailao A.M."/>
            <person name="Brigido M.M."/>
            <person name="Ferreira M.E."/>
            <person name="Garcia A.M."/>
            <person name="Grynberg M."/>
            <person name="Gujja S."/>
            <person name="Heiman D.I."/>
            <person name="Henn M.R."/>
            <person name="Kodira C.D."/>
            <person name="Leon-Narvaez H."/>
            <person name="Longo L.V."/>
            <person name="Ma L.J."/>
            <person name="Malavazi I."/>
            <person name="Matsuo A.L."/>
            <person name="Morais F.V."/>
            <person name="Pereira M."/>
            <person name="Rodriguez-Brito S."/>
            <person name="Sakthikumar S."/>
            <person name="Salem-Izacc S.M."/>
            <person name="Sykes S.M."/>
            <person name="Teixeira M.M."/>
            <person name="Vallejo M.C."/>
            <person name="Walter M.E."/>
            <person name="Yandava C."/>
            <person name="Young S."/>
            <person name="Zeng Q."/>
            <person name="Zucker J."/>
            <person name="Felipe M.S."/>
            <person name="Goldman G.H."/>
            <person name="Haas B.J."/>
            <person name="McEwen J.G."/>
            <person name="Nino-Vega G."/>
            <person name="Puccia R."/>
            <person name="San-Blas G."/>
            <person name="Soares C.M."/>
            <person name="Birren B.W."/>
            <person name="Cuomo C.A."/>
        </authorList>
    </citation>
    <scope>NUCLEOTIDE SEQUENCE [LARGE SCALE GENOMIC DNA]</scope>
    <source>
        <strain evidence="3 4">Pb18</strain>
    </source>
</reference>
<gene>
    <name evidence="3" type="ORF">PADG_03398</name>
</gene>
<dbReference type="OMA" id="MPFARPY"/>
<protein>
    <recommendedName>
        <fullName evidence="2">Thioesterase domain-containing protein</fullName>
    </recommendedName>
</protein>
<dbReference type="AlphaFoldDB" id="C1G893"/>
<feature type="region of interest" description="Disordered" evidence="1">
    <location>
        <begin position="108"/>
        <end position="131"/>
    </location>
</feature>
<dbReference type="GeneID" id="22582710"/>
<dbReference type="CDD" id="cd03443">
    <property type="entry name" value="PaaI_thioesterase"/>
    <property type="match status" value="1"/>
</dbReference>
<dbReference type="PANTHER" id="PTHR47260:SF3">
    <property type="entry name" value="THIOESTERASE FAMILY PROTEIN (AFU_ORTHOLOGUE AFUA_7G03960)"/>
    <property type="match status" value="1"/>
</dbReference>
<dbReference type="PANTHER" id="PTHR47260">
    <property type="entry name" value="UPF0644 PROTEIN PB2B4.06"/>
    <property type="match status" value="1"/>
</dbReference>
<dbReference type="SUPFAM" id="SSF54637">
    <property type="entry name" value="Thioesterase/thiol ester dehydrase-isomerase"/>
    <property type="match status" value="1"/>
</dbReference>
<dbReference type="eggNOG" id="KOG4781">
    <property type="taxonomic scope" value="Eukaryota"/>
</dbReference>
<dbReference type="EMBL" id="KN275959">
    <property type="protein sequence ID" value="EEH47300.1"/>
    <property type="molecule type" value="Genomic_DNA"/>
</dbReference>
<dbReference type="RefSeq" id="XP_010758848.1">
    <property type="nucleotide sequence ID" value="XM_010760546.1"/>
</dbReference>
<feature type="domain" description="Thioesterase" evidence="2">
    <location>
        <begin position="154"/>
        <end position="236"/>
    </location>
</feature>
<dbReference type="Pfam" id="PF03061">
    <property type="entry name" value="4HBT"/>
    <property type="match status" value="1"/>
</dbReference>
<dbReference type="InterPro" id="IPR052061">
    <property type="entry name" value="PTE-AB_protein"/>
</dbReference>
<proteinExistence type="predicted"/>
<name>C1G893_PARBD</name>
<sequence length="258" mass="28041">MSSNPYGTYANFINTVQVPQEDIDFFSCLPCAKPYLHNPDIYRIIPFLPRFDKGEDTTDRFFSNVINSPETIPRMIAVIRRPELNLNHMASAAIKPGDNSEKPLTAAVAAAPAAAPAPAPAPAPATGQQPSAAAEPDFLLFVQLGPSLSGFRDTVHGGILATLLDETLSNCVEGFRQDMAAVGTQERPRLYTANLQISYRLPVATPGVIIVKAWLKGVEGRKWFLEGHVVGEDGRVRAEAKSLWVMERTGRGKDDAVL</sequence>
<evidence type="ECO:0000259" key="2">
    <source>
        <dbReference type="Pfam" id="PF03061"/>
    </source>
</evidence>
<dbReference type="InterPro" id="IPR006683">
    <property type="entry name" value="Thioestr_dom"/>
</dbReference>
<dbReference type="VEuPathDB" id="FungiDB:PADG_03398"/>